<dbReference type="GO" id="GO:0016787">
    <property type="term" value="F:hydrolase activity"/>
    <property type="evidence" value="ECO:0007669"/>
    <property type="project" value="InterPro"/>
</dbReference>
<reference evidence="4" key="1">
    <citation type="submission" date="2025-08" db="UniProtKB">
        <authorList>
            <consortium name="Ensembl"/>
        </authorList>
    </citation>
    <scope>IDENTIFICATION</scope>
</reference>
<dbReference type="Gene3D" id="3.60.20.30">
    <property type="entry name" value="(Glycosyl)asparaginase"/>
    <property type="match status" value="1"/>
</dbReference>
<evidence type="ECO:0000256" key="2">
    <source>
        <dbReference type="PIRSR" id="PIRSR600246-1"/>
    </source>
</evidence>
<comment type="similarity">
    <text evidence="1">Belongs to the Ntn-hydrolase family.</text>
</comment>
<feature type="site" description="Cleavage; by autolysis" evidence="3">
    <location>
        <begin position="70"/>
        <end position="71"/>
    </location>
</feature>
<dbReference type="SUPFAM" id="SSF56235">
    <property type="entry name" value="N-terminal nucleophile aminohydrolases (Ntn hydrolases)"/>
    <property type="match status" value="1"/>
</dbReference>
<organism evidence="4 5">
    <name type="scientific">Salmo trutta</name>
    <name type="common">Brown trout</name>
    <dbReference type="NCBI Taxonomy" id="8032"/>
    <lineage>
        <taxon>Eukaryota</taxon>
        <taxon>Metazoa</taxon>
        <taxon>Chordata</taxon>
        <taxon>Craniata</taxon>
        <taxon>Vertebrata</taxon>
        <taxon>Euteleostomi</taxon>
        <taxon>Actinopterygii</taxon>
        <taxon>Neopterygii</taxon>
        <taxon>Teleostei</taxon>
        <taxon>Protacanthopterygii</taxon>
        <taxon>Salmoniformes</taxon>
        <taxon>Salmonidae</taxon>
        <taxon>Salmoninae</taxon>
        <taxon>Salmo</taxon>
    </lineage>
</organism>
<dbReference type="InParanoid" id="A0A674BZV2"/>
<name>A0A674BZV2_SALTR</name>
<protein>
    <submittedName>
        <fullName evidence="4">Uncharacterized protein</fullName>
    </submittedName>
</protein>
<dbReference type="InterPro" id="IPR029055">
    <property type="entry name" value="Ntn_hydrolases_N"/>
</dbReference>
<dbReference type="Pfam" id="PF01112">
    <property type="entry name" value="Asparaginase_2"/>
    <property type="match status" value="1"/>
</dbReference>
<dbReference type="InterPro" id="IPR000246">
    <property type="entry name" value="Peptidase_T2"/>
</dbReference>
<evidence type="ECO:0000313" key="5">
    <source>
        <dbReference type="Proteomes" id="UP000472277"/>
    </source>
</evidence>
<keyword evidence="5" id="KW-1185">Reference proteome</keyword>
<dbReference type="AlphaFoldDB" id="A0A674BZV2"/>
<dbReference type="Ensembl" id="ENSSTUT00000082006.1">
    <property type="protein sequence ID" value="ENSSTUP00000076995.1"/>
    <property type="gene ID" value="ENSSTUG00000033953.1"/>
</dbReference>
<evidence type="ECO:0000256" key="1">
    <source>
        <dbReference type="ARBA" id="ARBA00010872"/>
    </source>
</evidence>
<dbReference type="Proteomes" id="UP000472277">
    <property type="component" value="Chromosome 10"/>
</dbReference>
<proteinExistence type="inferred from homology"/>
<sequence>AVDSVAVDCSGNVDSVGAVAVDCSGNVDSVGAVAVDCSGNVDTVGAVAVDCSGNVDSVGAVAVDCSGNVDTVGAVAVDCSGNVDTVGAVAVDCSGIRNKMVGRAGDSPIIRSGGYADNLSGTLSFIGHEESTLKVTPDRLIFFHVEQGNVSLIGTARLGGTEYKLMYHCMSGSYFYLTKLYLT</sequence>
<feature type="active site" description="Nucleophile" evidence="2">
    <location>
        <position position="71"/>
    </location>
</feature>
<dbReference type="PANTHER" id="PTHR10188:SF35">
    <property type="entry name" value="ISOASPARTYL PEPTIDASE_L-ASPARAGINASE"/>
    <property type="match status" value="1"/>
</dbReference>
<dbReference type="GeneTree" id="ENSGT01150000288507"/>
<evidence type="ECO:0000313" key="4">
    <source>
        <dbReference type="Ensembl" id="ENSSTUP00000076995.1"/>
    </source>
</evidence>
<accession>A0A674BZV2</accession>
<reference evidence="4" key="2">
    <citation type="submission" date="2025-09" db="UniProtKB">
        <authorList>
            <consortium name="Ensembl"/>
        </authorList>
    </citation>
    <scope>IDENTIFICATION</scope>
</reference>
<dbReference type="GO" id="GO:0005737">
    <property type="term" value="C:cytoplasm"/>
    <property type="evidence" value="ECO:0007669"/>
    <property type="project" value="TreeGrafter"/>
</dbReference>
<evidence type="ECO:0000256" key="3">
    <source>
        <dbReference type="PIRSR" id="PIRSR600246-3"/>
    </source>
</evidence>
<dbReference type="PANTHER" id="PTHR10188">
    <property type="entry name" value="L-ASPARAGINASE"/>
    <property type="match status" value="1"/>
</dbReference>
<dbReference type="GO" id="GO:0033345">
    <property type="term" value="P:L-asparagine catabolic process via L-aspartate"/>
    <property type="evidence" value="ECO:0007669"/>
    <property type="project" value="TreeGrafter"/>
</dbReference>